<dbReference type="Gene3D" id="3.90.1300.10">
    <property type="entry name" value="Amidase signature (AS) domain"/>
    <property type="match status" value="1"/>
</dbReference>
<dbReference type="GO" id="GO:0003824">
    <property type="term" value="F:catalytic activity"/>
    <property type="evidence" value="ECO:0007669"/>
    <property type="project" value="InterPro"/>
</dbReference>
<gene>
    <name evidence="3" type="ORF">FKG94_22265</name>
</gene>
<name>A0A545SY43_9GAMM</name>
<evidence type="ECO:0000313" key="4">
    <source>
        <dbReference type="Proteomes" id="UP000319732"/>
    </source>
</evidence>
<proteinExistence type="inferred from homology"/>
<dbReference type="Proteomes" id="UP000319732">
    <property type="component" value="Unassembled WGS sequence"/>
</dbReference>
<dbReference type="InterPro" id="IPR000120">
    <property type="entry name" value="Amidase"/>
</dbReference>
<evidence type="ECO:0000313" key="3">
    <source>
        <dbReference type="EMBL" id="TQV69880.1"/>
    </source>
</evidence>
<comment type="similarity">
    <text evidence="1">Belongs to the amidase family.</text>
</comment>
<dbReference type="PANTHER" id="PTHR11895:SF7">
    <property type="entry name" value="GLUTAMYL-TRNA(GLN) AMIDOTRANSFERASE SUBUNIT A, MITOCHONDRIAL"/>
    <property type="match status" value="1"/>
</dbReference>
<feature type="domain" description="Amidase" evidence="2">
    <location>
        <begin position="26"/>
        <end position="474"/>
    </location>
</feature>
<sequence>MFKEYTEYDATGLAGLVAGRQVSPAELLEAAIDRAERLNPQLNAIITPMYDEARQRLEQAFTGPFMGVPFLLKDLLAAYKGVPLSNGSEAFRHYIPDHDSTLVTRFKAAGLNIFGKTNTPELGLMGVTEPRAFGPARNPWNTERTPGGSSGGSAAAVAAGIVPMAAAGDGGGSIRIPSACCGLFGFKPSRGRGPAGPDFGEVWDGAAVQHVISRSVRDSAAVLDVTDGEEPGSPYPFAGGQGAYLSAALQSPSPLKIAFDTRSPLGGPVDADCVAAVEDAAALLQSLGHSVEQACPAIDGRRVAHCYLTMYMGHVAAELATMARATGVSVRRLRVEETTRALGMLGRALSAETFVTCKLAWNGFAREMARFHQQYDIYLTPVTAAAPLPVGYFEPGSGEKLFLQLANRLNLGKWLLKSGVVDKMAMQGLEKLPFTQLANLTGQPAMSVPLYWNGDSLPIGVQFIAPMGAERRLLSLAGQLEQARAWAHRWPPVA</sequence>
<dbReference type="OrthoDB" id="8872210at2"/>
<evidence type="ECO:0000256" key="1">
    <source>
        <dbReference type="ARBA" id="ARBA00009199"/>
    </source>
</evidence>
<dbReference type="EMBL" id="VHSG01000026">
    <property type="protein sequence ID" value="TQV69880.1"/>
    <property type="molecule type" value="Genomic_DNA"/>
</dbReference>
<dbReference type="InterPro" id="IPR020556">
    <property type="entry name" value="Amidase_CS"/>
</dbReference>
<dbReference type="AlphaFoldDB" id="A0A545SY43"/>
<evidence type="ECO:0000259" key="2">
    <source>
        <dbReference type="Pfam" id="PF01425"/>
    </source>
</evidence>
<reference evidence="3 4" key="1">
    <citation type="submission" date="2019-06" db="EMBL/GenBank/DDBJ databases">
        <title>Whole genome sequence for Cellvibrionaceae sp. R142.</title>
        <authorList>
            <person name="Wang G."/>
        </authorList>
    </citation>
    <scope>NUCLEOTIDE SEQUENCE [LARGE SCALE GENOMIC DNA]</scope>
    <source>
        <strain evidence="3 4">R142</strain>
    </source>
</reference>
<keyword evidence="4" id="KW-1185">Reference proteome</keyword>
<dbReference type="RefSeq" id="WP_142929158.1">
    <property type="nucleotide sequence ID" value="NZ_ML660104.1"/>
</dbReference>
<protein>
    <submittedName>
        <fullName evidence="3">Amidase</fullName>
    </submittedName>
</protein>
<dbReference type="InterPro" id="IPR023631">
    <property type="entry name" value="Amidase_dom"/>
</dbReference>
<accession>A0A545SY43</accession>
<comment type="caution">
    <text evidence="3">The sequence shown here is derived from an EMBL/GenBank/DDBJ whole genome shotgun (WGS) entry which is preliminary data.</text>
</comment>
<dbReference type="PANTHER" id="PTHR11895">
    <property type="entry name" value="TRANSAMIDASE"/>
    <property type="match status" value="1"/>
</dbReference>
<dbReference type="Pfam" id="PF01425">
    <property type="entry name" value="Amidase"/>
    <property type="match status" value="1"/>
</dbReference>
<dbReference type="PROSITE" id="PS00571">
    <property type="entry name" value="AMIDASES"/>
    <property type="match status" value="1"/>
</dbReference>
<organism evidence="3 4">
    <name type="scientific">Exilibacterium tricleocarpae</name>
    <dbReference type="NCBI Taxonomy" id="2591008"/>
    <lineage>
        <taxon>Bacteria</taxon>
        <taxon>Pseudomonadati</taxon>
        <taxon>Pseudomonadota</taxon>
        <taxon>Gammaproteobacteria</taxon>
        <taxon>Cellvibrionales</taxon>
        <taxon>Cellvibrionaceae</taxon>
        <taxon>Exilibacterium</taxon>
    </lineage>
</organism>
<dbReference type="InterPro" id="IPR036928">
    <property type="entry name" value="AS_sf"/>
</dbReference>
<dbReference type="SUPFAM" id="SSF75304">
    <property type="entry name" value="Amidase signature (AS) enzymes"/>
    <property type="match status" value="1"/>
</dbReference>